<reference evidence="6 7" key="1">
    <citation type="journal article" date="2015" name="Nat. Commun.">
        <title>Outbred genome sequencing and CRISPR/Cas9 gene editing in butterflies.</title>
        <authorList>
            <person name="Li X."/>
            <person name="Fan D."/>
            <person name="Zhang W."/>
            <person name="Liu G."/>
            <person name="Zhang L."/>
            <person name="Zhao L."/>
            <person name="Fang X."/>
            <person name="Chen L."/>
            <person name="Dong Y."/>
            <person name="Chen Y."/>
            <person name="Ding Y."/>
            <person name="Zhao R."/>
            <person name="Feng M."/>
            <person name="Zhu Y."/>
            <person name="Feng Y."/>
            <person name="Jiang X."/>
            <person name="Zhu D."/>
            <person name="Xiang H."/>
            <person name="Feng X."/>
            <person name="Li S."/>
            <person name="Wang J."/>
            <person name="Zhang G."/>
            <person name="Kronforst M.R."/>
            <person name="Wang W."/>
        </authorList>
    </citation>
    <scope>NUCLEOTIDE SEQUENCE [LARGE SCALE GENOMIC DNA]</scope>
    <source>
        <strain evidence="6">Ya'a_city_454_Px</strain>
        <tissue evidence="6">Whole body</tissue>
    </source>
</reference>
<sequence>MSLEIPLMSTDEVIELDPEQLPSGDEVLSILQQERPQLNVWINVALAYYKQKKIEDFLKILEASKTYGNLDYRDYERDQMRALDMAAAYYVQEANKEKSKDKKKELFTKATFLYTMADKIIMYDQNHLLGRAYFCLLEGDKMEQADAQFNFVLNQSPNNVPSLLGKACIAFNRKDYRGALAFYKKALRTNPDSPAALRLGMGHCFMKLNNQEKARMAFERALQLDPQCVGALVGLSILKLNLQENESNKMAVIMLSQAYAIDPKNPMVLNHLANHFFFKKDYGKVLHLAMHAYHNTENEAMRAESCHHLARAFHAQGDCDQAFQYYYQATQFAPPNFVLPHYGLGQMYIYRGDTENAAQCFEKVLKAQPGNYETMKILGSLYANSPSQSKRDIARQHLKKVTEQFPDDVEAWIELAQILEQNDLQGSLNAYSTAMKILKDKVNADIPAEILNNVAALHYRLGNLNEAMKYLEEALEREKADAKTLDAQYYNSIAVTTMYNLARLNEALCIYNKAEKLYKDILKEHPNYIDCYLRLGCMARDKGRIYDASDWFKEALKVNTEHPDTWSLLGNLHLAQQEWGPGQKKFERILQNSATSTDAYSLIALGNVWLQTLHQPCREKEREKRHQERALAMYKQVLKNDPKNIWAANGIGCVLAHKGCINEARDIFAQVREATADFPDVWMNIAHIYVEQKQYINAIQMYENCIRKFRMQHDEEWLTWVARAHGLAARPHAARAALLRARRVAPHDPALLYNTALALRRLAAHVLKDERSELAVVLRAVHELQVSHRYLSSAFLDFDLGNTL</sequence>
<dbReference type="Proteomes" id="UP000053268">
    <property type="component" value="Unassembled WGS sequence"/>
</dbReference>
<dbReference type="PANTHER" id="PTHR14027:SF2">
    <property type="entry name" value="RNA POLYMERASE-ASSOCIATED PROTEIN CTR9 HOMOLOG"/>
    <property type="match status" value="1"/>
</dbReference>
<evidence type="ECO:0000256" key="4">
    <source>
        <dbReference type="SAM" id="Coils"/>
    </source>
</evidence>
<dbReference type="AlphaFoldDB" id="A0A194PR97"/>
<feature type="repeat" description="TPR" evidence="3">
    <location>
        <begin position="160"/>
        <end position="193"/>
    </location>
</feature>
<dbReference type="Pfam" id="PF07719">
    <property type="entry name" value="TPR_2"/>
    <property type="match status" value="1"/>
</dbReference>
<feature type="repeat" description="TPR" evidence="3">
    <location>
        <begin position="338"/>
        <end position="371"/>
    </location>
</feature>
<keyword evidence="2 3" id="KW-0802">TPR repeat</keyword>
<evidence type="ECO:0000259" key="5">
    <source>
        <dbReference type="Pfam" id="PF25068"/>
    </source>
</evidence>
<dbReference type="GO" id="GO:0006355">
    <property type="term" value="P:regulation of DNA-templated transcription"/>
    <property type="evidence" value="ECO:0007669"/>
    <property type="project" value="InterPro"/>
</dbReference>
<evidence type="ECO:0000256" key="3">
    <source>
        <dbReference type="PROSITE-ProRule" id="PRU00339"/>
    </source>
</evidence>
<dbReference type="FunFam" id="1.25.40.10:FF:000289">
    <property type="entry name" value="RNA polymerase-associated protein CTR9 homolog"/>
    <property type="match status" value="1"/>
</dbReference>
<dbReference type="PROSITE" id="PS50005">
    <property type="entry name" value="TPR"/>
    <property type="match status" value="5"/>
</dbReference>
<dbReference type="SMART" id="SM00028">
    <property type="entry name" value="TPR"/>
    <property type="match status" value="12"/>
</dbReference>
<evidence type="ECO:0000256" key="1">
    <source>
        <dbReference type="ARBA" id="ARBA00022737"/>
    </source>
</evidence>
<dbReference type="Pfam" id="PF13374">
    <property type="entry name" value="TPR_10"/>
    <property type="match status" value="1"/>
</dbReference>
<dbReference type="FunFam" id="1.25.40.10:FF:000077">
    <property type="entry name" value="CTR9 homolog, Paf1/RNA polymerase II complex component"/>
    <property type="match status" value="1"/>
</dbReference>
<evidence type="ECO:0000313" key="7">
    <source>
        <dbReference type="Proteomes" id="UP000053268"/>
    </source>
</evidence>
<dbReference type="InterPro" id="IPR056836">
    <property type="entry name" value="ARM_TT21_4th"/>
</dbReference>
<dbReference type="InterPro" id="IPR031101">
    <property type="entry name" value="Ctr9"/>
</dbReference>
<organism evidence="6 7">
    <name type="scientific">Papilio xuthus</name>
    <name type="common">Asian swallowtail butterfly</name>
    <dbReference type="NCBI Taxonomy" id="66420"/>
    <lineage>
        <taxon>Eukaryota</taxon>
        <taxon>Metazoa</taxon>
        <taxon>Ecdysozoa</taxon>
        <taxon>Arthropoda</taxon>
        <taxon>Hexapoda</taxon>
        <taxon>Insecta</taxon>
        <taxon>Pterygota</taxon>
        <taxon>Neoptera</taxon>
        <taxon>Endopterygota</taxon>
        <taxon>Lepidoptera</taxon>
        <taxon>Glossata</taxon>
        <taxon>Ditrysia</taxon>
        <taxon>Papilionoidea</taxon>
        <taxon>Papilionidae</taxon>
        <taxon>Papilioninae</taxon>
        <taxon>Papilio</taxon>
    </lineage>
</organism>
<dbReference type="Pfam" id="PF13432">
    <property type="entry name" value="TPR_16"/>
    <property type="match status" value="1"/>
</dbReference>
<dbReference type="EMBL" id="KQ459595">
    <property type="protein sequence ID" value="KPI95832.1"/>
    <property type="molecule type" value="Genomic_DNA"/>
</dbReference>
<dbReference type="FunFam" id="1.25.40.10:FF:000069">
    <property type="entry name" value="CTR9 homolog, Paf1/RNA polymerase II complex component"/>
    <property type="match status" value="1"/>
</dbReference>
<dbReference type="GO" id="GO:0006368">
    <property type="term" value="P:transcription elongation by RNA polymerase II"/>
    <property type="evidence" value="ECO:0007669"/>
    <property type="project" value="TreeGrafter"/>
</dbReference>
<dbReference type="GO" id="GO:0016593">
    <property type="term" value="C:Cdc73/Paf1 complex"/>
    <property type="evidence" value="ECO:0007669"/>
    <property type="project" value="TreeGrafter"/>
</dbReference>
<proteinExistence type="predicted"/>
<feature type="coiled-coil region" evidence="4">
    <location>
        <begin position="461"/>
        <end position="488"/>
    </location>
</feature>
<feature type="repeat" description="TPR" evidence="3">
    <location>
        <begin position="195"/>
        <end position="228"/>
    </location>
</feature>
<feature type="repeat" description="TPR" evidence="3">
    <location>
        <begin position="303"/>
        <end position="336"/>
    </location>
</feature>
<dbReference type="Pfam" id="PF25068">
    <property type="entry name" value="ARM_TT21_4th"/>
    <property type="match status" value="1"/>
</dbReference>
<dbReference type="InterPro" id="IPR011990">
    <property type="entry name" value="TPR-like_helical_dom_sf"/>
</dbReference>
<keyword evidence="7" id="KW-1185">Reference proteome</keyword>
<gene>
    <name evidence="6" type="ORF">RR46_11545</name>
</gene>
<evidence type="ECO:0000313" key="6">
    <source>
        <dbReference type="EMBL" id="KPI95832.1"/>
    </source>
</evidence>
<name>A0A194PR97_PAPXU</name>
<dbReference type="InterPro" id="IPR013105">
    <property type="entry name" value="TPR_2"/>
</dbReference>
<dbReference type="InterPro" id="IPR019734">
    <property type="entry name" value="TPR_rpt"/>
</dbReference>
<dbReference type="Pfam" id="PF13181">
    <property type="entry name" value="TPR_8"/>
    <property type="match status" value="1"/>
</dbReference>
<dbReference type="SUPFAM" id="SSF48452">
    <property type="entry name" value="TPR-like"/>
    <property type="match status" value="2"/>
</dbReference>
<keyword evidence="1" id="KW-0677">Repeat</keyword>
<accession>A0A194PR97</accession>
<keyword evidence="4" id="KW-0175">Coiled coil</keyword>
<dbReference type="STRING" id="66420.A0A194PR97"/>
<feature type="repeat" description="TPR" evidence="3">
    <location>
        <begin position="448"/>
        <end position="481"/>
    </location>
</feature>
<protein>
    <submittedName>
        <fullName evidence="6">RNA polymerase-associated protein CTR9-like</fullName>
    </submittedName>
</protein>
<dbReference type="Gene3D" id="1.25.40.10">
    <property type="entry name" value="Tetratricopeptide repeat domain"/>
    <property type="match status" value="5"/>
</dbReference>
<evidence type="ECO:0000256" key="2">
    <source>
        <dbReference type="ARBA" id="ARBA00022803"/>
    </source>
</evidence>
<feature type="domain" description="Tetratricopeptide repeat protein 21A/21B fourth ARM" evidence="5">
    <location>
        <begin position="174"/>
        <end position="329"/>
    </location>
</feature>
<dbReference type="GO" id="GO:0000993">
    <property type="term" value="F:RNA polymerase II complex binding"/>
    <property type="evidence" value="ECO:0007669"/>
    <property type="project" value="TreeGrafter"/>
</dbReference>
<dbReference type="FunFam" id="1.25.40.10:FF:000322">
    <property type="entry name" value="RNA polymerase-associated protein CTR9 homolog"/>
    <property type="match status" value="1"/>
</dbReference>
<dbReference type="PANTHER" id="PTHR14027">
    <property type="entry name" value="RNA POLYMERASE-ASSOCIATED PROTEIN CTR9"/>
    <property type="match status" value="1"/>
</dbReference>